<feature type="binding site" evidence="7 9">
    <location>
        <position position="326"/>
    </location>
    <ligand>
        <name>substrate</name>
    </ligand>
</feature>
<keyword evidence="12" id="KW-1185">Reference proteome</keyword>
<proteinExistence type="inferred from homology"/>
<dbReference type="EMBL" id="CP060712">
    <property type="protein sequence ID" value="QNN49829.1"/>
    <property type="molecule type" value="Genomic_DNA"/>
</dbReference>
<dbReference type="HAMAP" id="MF_01201">
    <property type="entry name" value="Ala_racemase"/>
    <property type="match status" value="1"/>
</dbReference>
<dbReference type="Pfam" id="PF01168">
    <property type="entry name" value="Ala_racemase_N"/>
    <property type="match status" value="1"/>
</dbReference>
<dbReference type="GO" id="GO:0030632">
    <property type="term" value="P:D-alanine biosynthetic process"/>
    <property type="evidence" value="ECO:0007669"/>
    <property type="project" value="UniProtKB-UniRule"/>
</dbReference>
<dbReference type="GO" id="GO:0008784">
    <property type="term" value="F:alanine racemase activity"/>
    <property type="evidence" value="ECO:0007669"/>
    <property type="project" value="UniProtKB-UniRule"/>
</dbReference>
<feature type="binding site" evidence="7 9">
    <location>
        <position position="145"/>
    </location>
    <ligand>
        <name>substrate</name>
    </ligand>
</feature>
<dbReference type="SUPFAM" id="SSF50621">
    <property type="entry name" value="Alanine racemase C-terminal domain-like"/>
    <property type="match status" value="1"/>
</dbReference>
<dbReference type="SUPFAM" id="SSF51419">
    <property type="entry name" value="PLP-binding barrel"/>
    <property type="match status" value="1"/>
</dbReference>
<dbReference type="RefSeq" id="WP_166104614.1">
    <property type="nucleotide sequence ID" value="NZ_BMMY01000004.1"/>
</dbReference>
<dbReference type="FunFam" id="3.20.20.10:FF:000002">
    <property type="entry name" value="Alanine racemase"/>
    <property type="match status" value="1"/>
</dbReference>
<evidence type="ECO:0000256" key="8">
    <source>
        <dbReference type="PIRSR" id="PIRSR600821-50"/>
    </source>
</evidence>
<dbReference type="FunFam" id="2.40.37.10:FF:000015">
    <property type="entry name" value="Alanine racemase"/>
    <property type="match status" value="1"/>
</dbReference>
<dbReference type="KEGG" id="pei:H9L10_01675"/>
<evidence type="ECO:0000313" key="11">
    <source>
        <dbReference type="EMBL" id="QNN49829.1"/>
    </source>
</evidence>
<organism evidence="11 12">
    <name type="scientific">Phycicoccus endophyticus</name>
    <dbReference type="NCBI Taxonomy" id="1690220"/>
    <lineage>
        <taxon>Bacteria</taxon>
        <taxon>Bacillati</taxon>
        <taxon>Actinomycetota</taxon>
        <taxon>Actinomycetes</taxon>
        <taxon>Micrococcales</taxon>
        <taxon>Intrasporangiaceae</taxon>
        <taxon>Phycicoccus</taxon>
    </lineage>
</organism>
<dbReference type="GO" id="GO:0030170">
    <property type="term" value="F:pyridoxal phosphate binding"/>
    <property type="evidence" value="ECO:0007669"/>
    <property type="project" value="UniProtKB-UniRule"/>
</dbReference>
<dbReference type="PRINTS" id="PR00992">
    <property type="entry name" value="ALARACEMASE"/>
</dbReference>
<dbReference type="PANTHER" id="PTHR30511:SF0">
    <property type="entry name" value="ALANINE RACEMASE, CATABOLIC-RELATED"/>
    <property type="match status" value="1"/>
</dbReference>
<dbReference type="InterPro" id="IPR000821">
    <property type="entry name" value="Ala_racemase"/>
</dbReference>
<keyword evidence="5 7" id="KW-0413">Isomerase</keyword>
<dbReference type="PROSITE" id="PS00395">
    <property type="entry name" value="ALANINE_RACEMASE"/>
    <property type="match status" value="1"/>
</dbReference>
<feature type="active site" description="Proton acceptor; specific for L-alanine" evidence="7">
    <location>
        <position position="278"/>
    </location>
</feature>
<dbReference type="CDD" id="cd00430">
    <property type="entry name" value="PLPDE_III_AR"/>
    <property type="match status" value="1"/>
</dbReference>
<name>A0A7G9R2K4_9MICO</name>
<keyword evidence="4 7" id="KW-0663">Pyridoxal phosphate</keyword>
<dbReference type="InterPro" id="IPR009006">
    <property type="entry name" value="Ala_racemase/Decarboxylase_C"/>
</dbReference>
<gene>
    <name evidence="11" type="ORF">H9L10_01675</name>
</gene>
<protein>
    <recommendedName>
        <fullName evidence="6 7">Alanine racemase</fullName>
        <ecNumber evidence="3 7">5.1.1.1</ecNumber>
    </recommendedName>
</protein>
<comment type="cofactor">
    <cofactor evidence="2 7 8">
        <name>pyridoxal 5'-phosphate</name>
        <dbReference type="ChEBI" id="CHEBI:597326"/>
    </cofactor>
</comment>
<dbReference type="Pfam" id="PF00842">
    <property type="entry name" value="Ala_racemase_C"/>
    <property type="match status" value="1"/>
</dbReference>
<evidence type="ECO:0000313" key="12">
    <source>
        <dbReference type="Proteomes" id="UP000515976"/>
    </source>
</evidence>
<dbReference type="InterPro" id="IPR011079">
    <property type="entry name" value="Ala_racemase_C"/>
</dbReference>
<dbReference type="InterPro" id="IPR029066">
    <property type="entry name" value="PLP-binding_barrel"/>
</dbReference>
<dbReference type="UniPathway" id="UPA00042">
    <property type="reaction ID" value="UER00497"/>
</dbReference>
<evidence type="ECO:0000256" key="9">
    <source>
        <dbReference type="PIRSR" id="PIRSR600821-52"/>
    </source>
</evidence>
<evidence type="ECO:0000256" key="3">
    <source>
        <dbReference type="ARBA" id="ARBA00013089"/>
    </source>
</evidence>
<dbReference type="PANTHER" id="PTHR30511">
    <property type="entry name" value="ALANINE RACEMASE"/>
    <property type="match status" value="1"/>
</dbReference>
<evidence type="ECO:0000256" key="7">
    <source>
        <dbReference type="HAMAP-Rule" id="MF_01201"/>
    </source>
</evidence>
<evidence type="ECO:0000256" key="1">
    <source>
        <dbReference type="ARBA" id="ARBA00000316"/>
    </source>
</evidence>
<dbReference type="AlphaFoldDB" id="A0A7G9R2K4"/>
<feature type="domain" description="Alanine racemase C-terminal" evidence="10">
    <location>
        <begin position="257"/>
        <end position="385"/>
    </location>
</feature>
<comment type="function">
    <text evidence="7">Catalyzes the interconversion of L-alanine and D-alanine. May also act on other amino acids.</text>
</comment>
<accession>A0A7G9R2K4</accession>
<evidence type="ECO:0000256" key="5">
    <source>
        <dbReference type="ARBA" id="ARBA00023235"/>
    </source>
</evidence>
<comment type="pathway">
    <text evidence="7">Amino-acid biosynthesis; D-alanine biosynthesis; D-alanine from L-alanine: step 1/1.</text>
</comment>
<dbReference type="SMART" id="SM01005">
    <property type="entry name" value="Ala_racemase_C"/>
    <property type="match status" value="1"/>
</dbReference>
<evidence type="ECO:0000256" key="4">
    <source>
        <dbReference type="ARBA" id="ARBA00022898"/>
    </source>
</evidence>
<evidence type="ECO:0000256" key="6">
    <source>
        <dbReference type="ARBA" id="ARBA00072221"/>
    </source>
</evidence>
<dbReference type="Gene3D" id="3.20.20.10">
    <property type="entry name" value="Alanine racemase"/>
    <property type="match status" value="1"/>
</dbReference>
<dbReference type="InterPro" id="IPR001608">
    <property type="entry name" value="Ala_racemase_N"/>
</dbReference>
<sequence length="389" mass="40361">MTDPLAPSAPATAGASAWVTVDAAAIRDNVAELVRRAAPAQVMAVVKGDAYGHGIVTAARAALAGGAAWLGVAQLQEALALRAAGVEAPLLTWIFPPQADLGAALDAGIEVTVGSAWSLRSAVAAARERGQAARVQAKVDTGLGRGGVLTDWEEFTLELARAVAEGSVELTGTWSHLAWADAPEHPTVRAQQERFAAAVDALRRVGLDPGLRHLANSAATLTTPAAHLDLVRPGLAVYGLSPVPDLGTPADFGLREAMRVTARLTQVKRARAGQGVSYGHEYTTPRDTVLGLVPMGYADGIPRHAGNAGPVQVGGRRYMVAGRVCMDQVVLDLGPDFDGAPGDEVTLLGRGADGEPTAQDWAEAAGTINYEIVTRMAPRAPRVVVGDER</sequence>
<dbReference type="GO" id="GO:0005829">
    <property type="term" value="C:cytosol"/>
    <property type="evidence" value="ECO:0007669"/>
    <property type="project" value="TreeGrafter"/>
</dbReference>
<feature type="modified residue" description="N6-(pyridoxal phosphate)lysine" evidence="7 8">
    <location>
        <position position="47"/>
    </location>
</feature>
<dbReference type="GO" id="GO:0009252">
    <property type="term" value="P:peptidoglycan biosynthetic process"/>
    <property type="evidence" value="ECO:0007669"/>
    <property type="project" value="TreeGrafter"/>
</dbReference>
<dbReference type="Proteomes" id="UP000515976">
    <property type="component" value="Chromosome"/>
</dbReference>
<comment type="catalytic activity">
    <reaction evidence="1 7">
        <text>L-alanine = D-alanine</text>
        <dbReference type="Rhea" id="RHEA:20249"/>
        <dbReference type="ChEBI" id="CHEBI:57416"/>
        <dbReference type="ChEBI" id="CHEBI:57972"/>
        <dbReference type="EC" id="5.1.1.1"/>
    </reaction>
</comment>
<evidence type="ECO:0000256" key="2">
    <source>
        <dbReference type="ARBA" id="ARBA00001933"/>
    </source>
</evidence>
<dbReference type="NCBIfam" id="TIGR00492">
    <property type="entry name" value="alr"/>
    <property type="match status" value="1"/>
</dbReference>
<reference evidence="11 12" key="1">
    <citation type="submission" date="2020-08" db="EMBL/GenBank/DDBJ databases">
        <title>Genome sequence of Phycicoccus endophyticus JCM 31784T.</title>
        <authorList>
            <person name="Hyun D.-W."/>
            <person name="Bae J.-W."/>
        </authorList>
    </citation>
    <scope>NUCLEOTIDE SEQUENCE [LARGE SCALE GENOMIC DNA]</scope>
    <source>
        <strain evidence="11 12">JCM 31784</strain>
    </source>
</reference>
<comment type="similarity">
    <text evidence="7">Belongs to the alanine racemase family.</text>
</comment>
<dbReference type="InterPro" id="IPR020622">
    <property type="entry name" value="Ala_racemase_pyridoxalP-BS"/>
</dbReference>
<dbReference type="Gene3D" id="2.40.37.10">
    <property type="entry name" value="Lyase, Ornithine Decarboxylase, Chain A, domain 1"/>
    <property type="match status" value="1"/>
</dbReference>
<dbReference type="EC" id="5.1.1.1" evidence="3 7"/>
<evidence type="ECO:0000259" key="10">
    <source>
        <dbReference type="SMART" id="SM01005"/>
    </source>
</evidence>
<feature type="active site" description="Proton acceptor; specific for D-alanine" evidence="7">
    <location>
        <position position="47"/>
    </location>
</feature>